<reference evidence="3" key="1">
    <citation type="submission" date="2023-06" db="EMBL/GenBank/DDBJ databases">
        <authorList>
            <consortium name="Lawrence Berkeley National Laboratory"/>
            <person name="Ahrendt S."/>
            <person name="Sahu N."/>
            <person name="Indic B."/>
            <person name="Wong-Bajracharya J."/>
            <person name="Merenyi Z."/>
            <person name="Ke H.-M."/>
            <person name="Monk M."/>
            <person name="Kocsube S."/>
            <person name="Drula E."/>
            <person name="Lipzen A."/>
            <person name="Balint B."/>
            <person name="Henrissat B."/>
            <person name="Andreopoulos B."/>
            <person name="Martin F.M."/>
            <person name="Harder C.B."/>
            <person name="Rigling D."/>
            <person name="Ford K.L."/>
            <person name="Foster G.D."/>
            <person name="Pangilinan J."/>
            <person name="Papanicolaou A."/>
            <person name="Barry K."/>
            <person name="LaButti K."/>
            <person name="Viragh M."/>
            <person name="Koriabine M."/>
            <person name="Yan M."/>
            <person name="Riley R."/>
            <person name="Champramary S."/>
            <person name="Plett K.L."/>
            <person name="Tsai I.J."/>
            <person name="Slot J."/>
            <person name="Sipos G."/>
            <person name="Plett J."/>
            <person name="Nagy L.G."/>
            <person name="Grigoriev I.V."/>
        </authorList>
    </citation>
    <scope>NUCLEOTIDE SEQUENCE</scope>
    <source>
        <strain evidence="3">ICMP 16352</strain>
    </source>
</reference>
<feature type="domain" description="Peptidase C14 caspase" evidence="2">
    <location>
        <begin position="175"/>
        <end position="443"/>
    </location>
</feature>
<dbReference type="InterPro" id="IPR011600">
    <property type="entry name" value="Pept_C14_caspase"/>
</dbReference>
<dbReference type="Gene3D" id="3.40.50.1460">
    <property type="match status" value="1"/>
</dbReference>
<evidence type="ECO:0000313" key="4">
    <source>
        <dbReference type="Proteomes" id="UP001175227"/>
    </source>
</evidence>
<dbReference type="GO" id="GO:0006508">
    <property type="term" value="P:proteolysis"/>
    <property type="evidence" value="ECO:0007669"/>
    <property type="project" value="InterPro"/>
</dbReference>
<accession>A0AA39UAM6</accession>
<dbReference type="Pfam" id="PF00656">
    <property type="entry name" value="Peptidase_C14"/>
    <property type="match status" value="1"/>
</dbReference>
<comment type="caution">
    <text evidence="3">The sequence shown here is derived from an EMBL/GenBank/DDBJ whole genome shotgun (WGS) entry which is preliminary data.</text>
</comment>
<dbReference type="InterPro" id="IPR050452">
    <property type="entry name" value="Metacaspase"/>
</dbReference>
<dbReference type="Proteomes" id="UP001175227">
    <property type="component" value="Unassembled WGS sequence"/>
</dbReference>
<dbReference type="GO" id="GO:0004197">
    <property type="term" value="F:cysteine-type endopeptidase activity"/>
    <property type="evidence" value="ECO:0007669"/>
    <property type="project" value="InterPro"/>
</dbReference>
<proteinExistence type="inferred from homology"/>
<organism evidence="3 4">
    <name type="scientific">Armillaria novae-zelandiae</name>
    <dbReference type="NCBI Taxonomy" id="153914"/>
    <lineage>
        <taxon>Eukaryota</taxon>
        <taxon>Fungi</taxon>
        <taxon>Dikarya</taxon>
        <taxon>Basidiomycota</taxon>
        <taxon>Agaricomycotina</taxon>
        <taxon>Agaricomycetes</taxon>
        <taxon>Agaricomycetidae</taxon>
        <taxon>Agaricales</taxon>
        <taxon>Marasmiineae</taxon>
        <taxon>Physalacriaceae</taxon>
        <taxon>Armillaria</taxon>
    </lineage>
</organism>
<evidence type="ECO:0000313" key="3">
    <source>
        <dbReference type="EMBL" id="KAK0475379.1"/>
    </source>
</evidence>
<dbReference type="GO" id="GO:0005737">
    <property type="term" value="C:cytoplasm"/>
    <property type="evidence" value="ECO:0007669"/>
    <property type="project" value="TreeGrafter"/>
</dbReference>
<gene>
    <name evidence="3" type="ORF">IW261DRAFT_1493820</name>
</gene>
<comment type="similarity">
    <text evidence="1">Belongs to the peptidase C14B family.</text>
</comment>
<dbReference type="PANTHER" id="PTHR48104:SF30">
    <property type="entry name" value="METACASPASE-1"/>
    <property type="match status" value="1"/>
</dbReference>
<dbReference type="PANTHER" id="PTHR48104">
    <property type="entry name" value="METACASPASE-4"/>
    <property type="match status" value="1"/>
</dbReference>
<evidence type="ECO:0000256" key="1">
    <source>
        <dbReference type="ARBA" id="ARBA00009005"/>
    </source>
</evidence>
<dbReference type="EMBL" id="JAUEPR010000023">
    <property type="protein sequence ID" value="KAK0475379.1"/>
    <property type="molecule type" value="Genomic_DNA"/>
</dbReference>
<protein>
    <recommendedName>
        <fullName evidence="2">Peptidase C14 caspase domain-containing protein</fullName>
    </recommendedName>
</protein>
<sequence>MTRENDVIVECLSVIKIRYRLLGGSFPVQYYASTSSTTIVTSLQASGMGQYGQWTFFTFCLCNTAMHRLVSSVRVNRGACQAKDDHGPISEPLGKPAQLEGHESHLAEKPGFTADSVDIFHHIMRREDFQSAKQLTPLRRLCLKFCGVWGCLVVQNTEHPFSPDPEHRVDTSRFWAVVIGIDGYKCEPLRGCVSDARLYKRYLSDDLCVPEERIQLLLGCREHNDRGNPMYPSRAHIITTLLSLIDSPHIDKGDNIIIYYAGHGSSYHCSDYTNLEDGDHKEISPGSTGYIEALCPIDRDTLDVNGNPIPDISDREFNTILTLISRAKGHHITVILDCCHSASVSREVPPQGARICRGTERSTLRDMLYAGDKLLRDRPGYRSMLEKDWSPDEESHVVLAACEAYQFAKERWINEDNGSRVCVGVFTHSLLRLLRSGQCSAETTYVVLCDGLNESHLQTPVVAGKYRHARLWYQKPFGILAGCSKISSH</sequence>
<dbReference type="AlphaFoldDB" id="A0AA39UAM6"/>
<name>A0AA39UAM6_9AGAR</name>
<keyword evidence="4" id="KW-1185">Reference proteome</keyword>
<evidence type="ECO:0000259" key="2">
    <source>
        <dbReference type="Pfam" id="PF00656"/>
    </source>
</evidence>